<gene>
    <name evidence="10" type="ORF">QFW77_01780</name>
</gene>
<evidence type="ECO:0000256" key="5">
    <source>
        <dbReference type="ARBA" id="ARBA00023136"/>
    </source>
</evidence>
<keyword evidence="10" id="KW-0548">Nucleotidyltransferase</keyword>
<dbReference type="SUPFAM" id="SSF55785">
    <property type="entry name" value="PYP-like sensor domain (PAS domain)"/>
    <property type="match status" value="1"/>
</dbReference>
<feature type="transmembrane region" description="Helical" evidence="6">
    <location>
        <begin position="197"/>
        <end position="219"/>
    </location>
</feature>
<dbReference type="PROSITE" id="PS50113">
    <property type="entry name" value="PAC"/>
    <property type="match status" value="1"/>
</dbReference>
<dbReference type="NCBIfam" id="TIGR00229">
    <property type="entry name" value="sensory_box"/>
    <property type="match status" value="1"/>
</dbReference>
<dbReference type="Pfam" id="PF05231">
    <property type="entry name" value="MASE1"/>
    <property type="match status" value="1"/>
</dbReference>
<comment type="caution">
    <text evidence="10">The sequence shown here is derived from an EMBL/GenBank/DDBJ whole genome shotgun (WGS) entry which is preliminary data.</text>
</comment>
<keyword evidence="2" id="KW-1003">Cell membrane</keyword>
<dbReference type="InterPro" id="IPR013655">
    <property type="entry name" value="PAS_fold_3"/>
</dbReference>
<name>A0ABT6J4H4_9GAMM</name>
<dbReference type="RefSeq" id="WP_280572483.1">
    <property type="nucleotide sequence ID" value="NZ_JARXRM010000010.1"/>
</dbReference>
<dbReference type="InterPro" id="IPR052155">
    <property type="entry name" value="Biofilm_reg_signaling"/>
</dbReference>
<dbReference type="InterPro" id="IPR007895">
    <property type="entry name" value="MASE1"/>
</dbReference>
<dbReference type="InterPro" id="IPR035965">
    <property type="entry name" value="PAS-like_dom_sf"/>
</dbReference>
<dbReference type="InterPro" id="IPR000700">
    <property type="entry name" value="PAS-assoc_C"/>
</dbReference>
<feature type="transmembrane region" description="Helical" evidence="6">
    <location>
        <begin position="120"/>
        <end position="143"/>
    </location>
</feature>
<keyword evidence="3 6" id="KW-0812">Transmembrane</keyword>
<evidence type="ECO:0000256" key="2">
    <source>
        <dbReference type="ARBA" id="ARBA00022475"/>
    </source>
</evidence>
<feature type="domain" description="PAC" evidence="8">
    <location>
        <begin position="373"/>
        <end position="426"/>
    </location>
</feature>
<evidence type="ECO:0000259" key="9">
    <source>
        <dbReference type="PROSITE" id="PS50887"/>
    </source>
</evidence>
<dbReference type="InterPro" id="IPR043128">
    <property type="entry name" value="Rev_trsase/Diguanyl_cyclase"/>
</dbReference>
<evidence type="ECO:0000256" key="6">
    <source>
        <dbReference type="SAM" id="Phobius"/>
    </source>
</evidence>
<evidence type="ECO:0000259" key="8">
    <source>
        <dbReference type="PROSITE" id="PS50113"/>
    </source>
</evidence>
<evidence type="ECO:0000313" key="10">
    <source>
        <dbReference type="EMBL" id="MDH5821725.1"/>
    </source>
</evidence>
<protein>
    <submittedName>
        <fullName evidence="10">Diguanylate cyclase</fullName>
        <ecNumber evidence="10">2.7.7.65</ecNumber>
    </submittedName>
</protein>
<reference evidence="10 11" key="1">
    <citation type="submission" date="2023-04" db="EMBL/GenBank/DDBJ databases">
        <title>Luteimonas endophyticus RD2P54.</title>
        <authorList>
            <person name="Sun J.-Q."/>
        </authorList>
    </citation>
    <scope>NUCLEOTIDE SEQUENCE [LARGE SCALE GENOMIC DNA]</scope>
    <source>
        <strain evidence="10 11">RD2P54</strain>
    </source>
</reference>
<keyword evidence="11" id="KW-1185">Reference proteome</keyword>
<dbReference type="PANTHER" id="PTHR44757:SF2">
    <property type="entry name" value="BIOFILM ARCHITECTURE MAINTENANCE PROTEIN MBAA"/>
    <property type="match status" value="1"/>
</dbReference>
<dbReference type="SMART" id="SM00091">
    <property type="entry name" value="PAS"/>
    <property type="match status" value="1"/>
</dbReference>
<evidence type="ECO:0000256" key="1">
    <source>
        <dbReference type="ARBA" id="ARBA00004651"/>
    </source>
</evidence>
<proteinExistence type="predicted"/>
<dbReference type="NCBIfam" id="TIGR00254">
    <property type="entry name" value="GGDEF"/>
    <property type="match status" value="1"/>
</dbReference>
<dbReference type="PANTHER" id="PTHR44757">
    <property type="entry name" value="DIGUANYLATE CYCLASE DGCP"/>
    <property type="match status" value="1"/>
</dbReference>
<feature type="transmembrane region" description="Helical" evidence="6">
    <location>
        <begin position="155"/>
        <end position="177"/>
    </location>
</feature>
<feature type="domain" description="GGDEF" evidence="9">
    <location>
        <begin position="465"/>
        <end position="596"/>
    </location>
</feature>
<dbReference type="SMART" id="SM00267">
    <property type="entry name" value="GGDEF"/>
    <property type="match status" value="1"/>
</dbReference>
<feature type="transmembrane region" description="Helical" evidence="6">
    <location>
        <begin position="85"/>
        <end position="108"/>
    </location>
</feature>
<feature type="domain" description="PAS" evidence="7">
    <location>
        <begin position="301"/>
        <end position="370"/>
    </location>
</feature>
<evidence type="ECO:0000256" key="4">
    <source>
        <dbReference type="ARBA" id="ARBA00022989"/>
    </source>
</evidence>
<dbReference type="EC" id="2.7.7.65" evidence="10"/>
<evidence type="ECO:0000256" key="3">
    <source>
        <dbReference type="ARBA" id="ARBA00022692"/>
    </source>
</evidence>
<keyword evidence="5 6" id="KW-0472">Membrane</keyword>
<dbReference type="Gene3D" id="3.30.70.270">
    <property type="match status" value="1"/>
</dbReference>
<feature type="transmembrane region" description="Helical" evidence="6">
    <location>
        <begin position="264"/>
        <end position="289"/>
    </location>
</feature>
<dbReference type="CDD" id="cd01949">
    <property type="entry name" value="GGDEF"/>
    <property type="match status" value="1"/>
</dbReference>
<organism evidence="10 11">
    <name type="scientific">Luteimonas endophytica</name>
    <dbReference type="NCBI Taxonomy" id="3042023"/>
    <lineage>
        <taxon>Bacteria</taxon>
        <taxon>Pseudomonadati</taxon>
        <taxon>Pseudomonadota</taxon>
        <taxon>Gammaproteobacteria</taxon>
        <taxon>Lysobacterales</taxon>
        <taxon>Lysobacteraceae</taxon>
        <taxon>Luteimonas</taxon>
    </lineage>
</organism>
<dbReference type="EMBL" id="JARXRM010000010">
    <property type="protein sequence ID" value="MDH5821725.1"/>
    <property type="molecule type" value="Genomic_DNA"/>
</dbReference>
<dbReference type="InterPro" id="IPR000014">
    <property type="entry name" value="PAS"/>
</dbReference>
<evidence type="ECO:0000259" key="7">
    <source>
        <dbReference type="PROSITE" id="PS50112"/>
    </source>
</evidence>
<dbReference type="Pfam" id="PF00990">
    <property type="entry name" value="GGDEF"/>
    <property type="match status" value="1"/>
</dbReference>
<feature type="transmembrane region" description="Helical" evidence="6">
    <location>
        <begin position="12"/>
        <end position="30"/>
    </location>
</feature>
<dbReference type="CDD" id="cd00130">
    <property type="entry name" value="PAS"/>
    <property type="match status" value="1"/>
</dbReference>
<dbReference type="SUPFAM" id="SSF55073">
    <property type="entry name" value="Nucleotide cyclase"/>
    <property type="match status" value="1"/>
</dbReference>
<dbReference type="InterPro" id="IPR029787">
    <property type="entry name" value="Nucleotide_cyclase"/>
</dbReference>
<keyword evidence="4 6" id="KW-1133">Transmembrane helix</keyword>
<dbReference type="GO" id="GO:0052621">
    <property type="term" value="F:diguanylate cyclase activity"/>
    <property type="evidence" value="ECO:0007669"/>
    <property type="project" value="UniProtKB-EC"/>
</dbReference>
<dbReference type="Proteomes" id="UP001156940">
    <property type="component" value="Unassembled WGS sequence"/>
</dbReference>
<dbReference type="InterPro" id="IPR000160">
    <property type="entry name" value="GGDEF_dom"/>
</dbReference>
<dbReference type="Pfam" id="PF08447">
    <property type="entry name" value="PAS_3"/>
    <property type="match status" value="1"/>
</dbReference>
<comment type="subcellular location">
    <subcellularLocation>
        <location evidence="1">Cell membrane</location>
        <topology evidence="1">Multi-pass membrane protein</topology>
    </subcellularLocation>
</comment>
<dbReference type="Gene3D" id="3.30.450.20">
    <property type="entry name" value="PAS domain"/>
    <property type="match status" value="1"/>
</dbReference>
<feature type="transmembrane region" description="Helical" evidence="6">
    <location>
        <begin position="231"/>
        <end position="252"/>
    </location>
</feature>
<dbReference type="PROSITE" id="PS50112">
    <property type="entry name" value="PAS"/>
    <property type="match status" value="1"/>
</dbReference>
<dbReference type="PROSITE" id="PS50887">
    <property type="entry name" value="GGDEF"/>
    <property type="match status" value="1"/>
</dbReference>
<keyword evidence="10" id="KW-0808">Transferase</keyword>
<evidence type="ECO:0000313" key="11">
    <source>
        <dbReference type="Proteomes" id="UP001156940"/>
    </source>
</evidence>
<accession>A0ABT6J4H4</accession>
<sequence>MRQRPTRPRTYWADRSILAVLIASTAWLSLTLARGPGELAAIWVGNGILTGWLLSRRTATWPGYVLVAFVAELPARMLAGDEAPYAVAVAACNLLEALIVAGAVRRLVPDTRDPRNWMRLGGIATASTLLAAAMAGVLAAGLAHTLNAQPFLPTLGSWFAAHVVGMVVVATMTLVALRERQRLFVAPGRRWDLAATLALIVAVATGVFLNPHAVLFLAYPPLLLIAVRHRLVGAALGVIALALVAAIATTLGHGPLWQQGLDDAGRIAVIQLYIAGGCLLTIPVCLAMAERDRLAARLRDSERRYRMLADHSHDAITRVRADGERTYVSPSVTEMLGWRPDEMHGPHLAIVHPDDRERQREAMADALATGQPRTDIYRLRHKDGRYVWVEAVSRAIPADDGGGRIDLMITTRNIDRRVATERALEESRRELERQSRVDALTDLANRRQFEERLSLACRRLQRQGNPIALLCLDIDHFKGINDGHGHATGDIVLQAFGKRLCDSVRDTDLVARLGGDEFVILLEDAAPVSAETVARKIVDAMARPVDAGGVHLTVSTSIGIACTAEPVDPAALMAQADAALYVAKNAGRNRYHVAGVANAKAG</sequence>